<dbReference type="EMBL" id="UPTC01000165">
    <property type="protein sequence ID" value="VBB26978.1"/>
    <property type="molecule type" value="Genomic_DNA"/>
</dbReference>
<gene>
    <name evidence="1" type="ORF">NAV_LOCUS1808</name>
</gene>
<reference evidence="1 2" key="1">
    <citation type="submission" date="2018-08" db="EMBL/GenBank/DDBJ databases">
        <authorList>
            <person name="Laetsch R D."/>
            <person name="Stevens L."/>
            <person name="Kumar S."/>
            <person name="Blaxter L. M."/>
        </authorList>
    </citation>
    <scope>NUCLEOTIDE SEQUENCE [LARGE SCALE GENOMIC DNA]</scope>
</reference>
<accession>A0A498S172</accession>
<name>A0A498S172_ACAVI</name>
<proteinExistence type="predicted"/>
<sequence>MFILRYCGFCARSVETNATIGNQSEILDEPVIIEPFPDVTTLQLAHPSELPGKPAQPSAMVPLHASTNWEVFEEISPAKKVDVTPSFFPSDKLGNASDEQIDMHSALDKRISSREYILSITDDELSRFPIAFIESFYPDLSPGEIMQLEQRLCDLKTGFSCSERSSEPLSVKSENFLKSYRPQLTICTDAGFQVDNKRSNQSGFDIRQLILASQNRKIIPLDWKVIEQLQPFLSVIEFQNMAKKMGFHTLLQKQEPHLPLSDPANSRTASSDIYNALDLNRNTYPSTGESSFSANSSSCSKDIAKQNAREKLSPVIKIADTESENVEVHESNSSNEQTVKSLVDDLLLKL</sequence>
<protein>
    <submittedName>
        <fullName evidence="1">Uncharacterized protein</fullName>
    </submittedName>
</protein>
<keyword evidence="2" id="KW-1185">Reference proteome</keyword>
<dbReference type="Proteomes" id="UP000276991">
    <property type="component" value="Unassembled WGS sequence"/>
</dbReference>
<evidence type="ECO:0000313" key="2">
    <source>
        <dbReference type="Proteomes" id="UP000276991"/>
    </source>
</evidence>
<organism evidence="1 2">
    <name type="scientific">Acanthocheilonema viteae</name>
    <name type="common">Filarial nematode worm</name>
    <name type="synonym">Dipetalonema viteae</name>
    <dbReference type="NCBI Taxonomy" id="6277"/>
    <lineage>
        <taxon>Eukaryota</taxon>
        <taxon>Metazoa</taxon>
        <taxon>Ecdysozoa</taxon>
        <taxon>Nematoda</taxon>
        <taxon>Chromadorea</taxon>
        <taxon>Rhabditida</taxon>
        <taxon>Spirurina</taxon>
        <taxon>Spiruromorpha</taxon>
        <taxon>Filarioidea</taxon>
        <taxon>Onchocercidae</taxon>
        <taxon>Acanthocheilonema</taxon>
    </lineage>
</organism>
<evidence type="ECO:0000313" key="1">
    <source>
        <dbReference type="EMBL" id="VBB26978.1"/>
    </source>
</evidence>
<dbReference type="OrthoDB" id="5853650at2759"/>
<dbReference type="AlphaFoldDB" id="A0A498S172"/>